<protein>
    <recommendedName>
        <fullName evidence="2">U-box domain-containing protein</fullName>
    </recommendedName>
</protein>
<dbReference type="AlphaFoldDB" id="A0A9D4TFW1"/>
<feature type="compositionally biased region" description="Low complexity" evidence="1">
    <location>
        <begin position="62"/>
        <end position="86"/>
    </location>
</feature>
<feature type="compositionally biased region" description="Low complexity" evidence="1">
    <location>
        <begin position="117"/>
        <end position="128"/>
    </location>
</feature>
<dbReference type="Proteomes" id="UP001055712">
    <property type="component" value="Unassembled WGS sequence"/>
</dbReference>
<dbReference type="Gene3D" id="3.30.40.10">
    <property type="entry name" value="Zinc/RING finger domain, C3HC4 (zinc finger)"/>
    <property type="match status" value="1"/>
</dbReference>
<dbReference type="CDD" id="cd16655">
    <property type="entry name" value="RING-Ubox_WDSUB1-like"/>
    <property type="match status" value="1"/>
</dbReference>
<dbReference type="SMART" id="SM00504">
    <property type="entry name" value="Ubox"/>
    <property type="match status" value="1"/>
</dbReference>
<sequence>MPAIQCLIEAGADVLGGGLAALTPSETADAKNQLAAAQMLLRLERRQKARRRLASRPRRTEAGGAASAPAPTAAAEAAATAAAAELMAEEEREQQQQTAKQAAKAAKRQRQKERQRQQAVAVAGEAGRGAEPAAAVIPVVAATEFDATAQVAANSAVSAEGGSLQDSSIGSSNMSRKKQKGKRQLGVGQEASGVIAASETEQSHHHPEASAATAEACSHHSENNEAELAELLQLLGVQDAALQHYTSAASQPAVASQPAPHSFPDSTLSGLLSDLLCPITQEPMRDPVVAADGRTYERTAIEGWFARQAAAGQAPCSPLTNLPLEDLLLRPNRTVSSMVRGWQAAGLLE</sequence>
<evidence type="ECO:0000313" key="3">
    <source>
        <dbReference type="EMBL" id="KAI3424442.1"/>
    </source>
</evidence>
<reference evidence="3" key="1">
    <citation type="journal article" date="2019" name="Plant J.">
        <title>Chlorella vulgaris genome assembly and annotation reveals the molecular basis for metabolic acclimation to high light conditions.</title>
        <authorList>
            <person name="Cecchin M."/>
            <person name="Marcolungo L."/>
            <person name="Rossato M."/>
            <person name="Girolomoni L."/>
            <person name="Cosentino E."/>
            <person name="Cuine S."/>
            <person name="Li-Beisson Y."/>
            <person name="Delledonne M."/>
            <person name="Ballottari M."/>
        </authorList>
    </citation>
    <scope>NUCLEOTIDE SEQUENCE</scope>
    <source>
        <strain evidence="3">211/11P</strain>
    </source>
</reference>
<evidence type="ECO:0000256" key="1">
    <source>
        <dbReference type="SAM" id="MobiDB-lite"/>
    </source>
</evidence>
<comment type="caution">
    <text evidence="3">The sequence shown here is derived from an EMBL/GenBank/DDBJ whole genome shotgun (WGS) entry which is preliminary data.</text>
</comment>
<proteinExistence type="predicted"/>
<feature type="domain" description="U-box" evidence="2">
    <location>
        <begin position="270"/>
        <end position="349"/>
    </location>
</feature>
<dbReference type="OrthoDB" id="885946at2759"/>
<dbReference type="GO" id="GO:0016567">
    <property type="term" value="P:protein ubiquitination"/>
    <property type="evidence" value="ECO:0007669"/>
    <property type="project" value="InterPro"/>
</dbReference>
<dbReference type="SUPFAM" id="SSF57850">
    <property type="entry name" value="RING/U-box"/>
    <property type="match status" value="1"/>
</dbReference>
<evidence type="ECO:0000259" key="2">
    <source>
        <dbReference type="PROSITE" id="PS51698"/>
    </source>
</evidence>
<name>A0A9D4TFW1_CHLVU</name>
<organism evidence="3 4">
    <name type="scientific">Chlorella vulgaris</name>
    <name type="common">Green alga</name>
    <dbReference type="NCBI Taxonomy" id="3077"/>
    <lineage>
        <taxon>Eukaryota</taxon>
        <taxon>Viridiplantae</taxon>
        <taxon>Chlorophyta</taxon>
        <taxon>core chlorophytes</taxon>
        <taxon>Trebouxiophyceae</taxon>
        <taxon>Chlorellales</taxon>
        <taxon>Chlorellaceae</taxon>
        <taxon>Chlorella clade</taxon>
        <taxon>Chlorella</taxon>
    </lineage>
</organism>
<feature type="compositionally biased region" description="Low complexity" evidence="1">
    <location>
        <begin position="95"/>
        <end position="104"/>
    </location>
</feature>
<accession>A0A9D4TFW1</accession>
<dbReference type="InterPro" id="IPR052085">
    <property type="entry name" value="WD-SAM-U-box"/>
</dbReference>
<dbReference type="InterPro" id="IPR003613">
    <property type="entry name" value="Ubox_domain"/>
</dbReference>
<feature type="compositionally biased region" description="Polar residues" evidence="1">
    <location>
        <begin position="164"/>
        <end position="174"/>
    </location>
</feature>
<keyword evidence="4" id="KW-1185">Reference proteome</keyword>
<feature type="region of interest" description="Disordered" evidence="1">
    <location>
        <begin position="156"/>
        <end position="222"/>
    </location>
</feature>
<dbReference type="PANTHER" id="PTHR46573:SF1">
    <property type="entry name" value="WD REPEAT, SAM AND U-BOX DOMAIN-CONTAINING PROTEIN 1"/>
    <property type="match status" value="1"/>
</dbReference>
<reference evidence="3" key="2">
    <citation type="submission" date="2020-11" db="EMBL/GenBank/DDBJ databases">
        <authorList>
            <person name="Cecchin M."/>
            <person name="Marcolungo L."/>
            <person name="Rossato M."/>
            <person name="Girolomoni L."/>
            <person name="Cosentino E."/>
            <person name="Cuine S."/>
            <person name="Li-Beisson Y."/>
            <person name="Delledonne M."/>
            <person name="Ballottari M."/>
        </authorList>
    </citation>
    <scope>NUCLEOTIDE SEQUENCE</scope>
    <source>
        <strain evidence="3">211/11P</strain>
        <tissue evidence="3">Whole cell</tissue>
    </source>
</reference>
<feature type="region of interest" description="Disordered" evidence="1">
    <location>
        <begin position="49"/>
        <end position="128"/>
    </location>
</feature>
<dbReference type="PANTHER" id="PTHR46573">
    <property type="entry name" value="WD REPEAT, SAM AND U-BOX DOMAIN-CONTAINING PROTEIN 1"/>
    <property type="match status" value="1"/>
</dbReference>
<dbReference type="InterPro" id="IPR013083">
    <property type="entry name" value="Znf_RING/FYVE/PHD"/>
</dbReference>
<evidence type="ECO:0000313" key="4">
    <source>
        <dbReference type="Proteomes" id="UP001055712"/>
    </source>
</evidence>
<dbReference type="PROSITE" id="PS51698">
    <property type="entry name" value="U_BOX"/>
    <property type="match status" value="1"/>
</dbReference>
<gene>
    <name evidence="3" type="ORF">D9Q98_009994</name>
</gene>
<dbReference type="Pfam" id="PF04564">
    <property type="entry name" value="U-box"/>
    <property type="match status" value="1"/>
</dbReference>
<dbReference type="GO" id="GO:0004842">
    <property type="term" value="F:ubiquitin-protein transferase activity"/>
    <property type="evidence" value="ECO:0007669"/>
    <property type="project" value="InterPro"/>
</dbReference>
<dbReference type="EMBL" id="SIDB01000013">
    <property type="protein sequence ID" value="KAI3424442.1"/>
    <property type="molecule type" value="Genomic_DNA"/>
</dbReference>